<evidence type="ECO:0000256" key="5">
    <source>
        <dbReference type="ARBA" id="ARBA00022833"/>
    </source>
</evidence>
<dbReference type="SUPFAM" id="SSF46774">
    <property type="entry name" value="ARID-like"/>
    <property type="match status" value="1"/>
</dbReference>
<feature type="region of interest" description="Disordered" evidence="9">
    <location>
        <begin position="1521"/>
        <end position="1633"/>
    </location>
</feature>
<feature type="region of interest" description="Disordered" evidence="9">
    <location>
        <begin position="325"/>
        <end position="455"/>
    </location>
</feature>
<dbReference type="PROSITE" id="PS50016">
    <property type="entry name" value="ZF_PHD_2"/>
    <property type="match status" value="1"/>
</dbReference>
<dbReference type="InterPro" id="IPR001965">
    <property type="entry name" value="Znf_PHD"/>
</dbReference>
<dbReference type="GO" id="GO:0006355">
    <property type="term" value="P:regulation of DNA-templated transcription"/>
    <property type="evidence" value="ECO:0007669"/>
    <property type="project" value="TreeGrafter"/>
</dbReference>
<evidence type="ECO:0000256" key="7">
    <source>
        <dbReference type="ARBA" id="ARBA00023242"/>
    </source>
</evidence>
<dbReference type="Pfam" id="PF01388">
    <property type="entry name" value="ARID"/>
    <property type="match status" value="1"/>
</dbReference>
<keyword evidence="6" id="KW-0408">Iron</keyword>
<evidence type="ECO:0000256" key="1">
    <source>
        <dbReference type="ARBA" id="ARBA00004123"/>
    </source>
</evidence>
<feature type="compositionally biased region" description="Polar residues" evidence="9">
    <location>
        <begin position="342"/>
        <end position="353"/>
    </location>
</feature>
<dbReference type="Gene3D" id="3.30.40.10">
    <property type="entry name" value="Zinc/RING finger domain, C3HC4 (zinc finger)"/>
    <property type="match status" value="1"/>
</dbReference>
<dbReference type="InterPro" id="IPR001606">
    <property type="entry name" value="ARID_dom"/>
</dbReference>
<dbReference type="PANTHER" id="PTHR10694:SF33">
    <property type="entry name" value="LYSINE-SPECIFIC DEMETHYLASE 5"/>
    <property type="match status" value="1"/>
</dbReference>
<keyword evidence="5" id="KW-0862">Zinc</keyword>
<dbReference type="Gene3D" id="2.60.120.650">
    <property type="entry name" value="Cupin"/>
    <property type="match status" value="1"/>
</dbReference>
<dbReference type="SUPFAM" id="SSF57903">
    <property type="entry name" value="FYVE/PHD zinc finger"/>
    <property type="match status" value="1"/>
</dbReference>
<dbReference type="InterPro" id="IPR036431">
    <property type="entry name" value="ARID_dom_sf"/>
</dbReference>
<dbReference type="CDD" id="cd15518">
    <property type="entry name" value="PHD_Ecm5p_Lid2p_like"/>
    <property type="match status" value="1"/>
</dbReference>
<proteinExistence type="predicted"/>
<dbReference type="GO" id="GO:0003677">
    <property type="term" value="F:DNA binding"/>
    <property type="evidence" value="ECO:0007669"/>
    <property type="project" value="InterPro"/>
</dbReference>
<feature type="region of interest" description="Disordered" evidence="9">
    <location>
        <begin position="1681"/>
        <end position="1721"/>
    </location>
</feature>
<feature type="domain" description="ARID" evidence="11">
    <location>
        <begin position="221"/>
        <end position="314"/>
    </location>
</feature>
<dbReference type="GO" id="GO:0034647">
    <property type="term" value="F:histone H3K4me/H3K4me2/H3K4me3 demethylase activity"/>
    <property type="evidence" value="ECO:0007669"/>
    <property type="project" value="TreeGrafter"/>
</dbReference>
<comment type="subcellular location">
    <subcellularLocation>
        <location evidence="1">Nucleus</location>
    </subcellularLocation>
</comment>
<feature type="compositionally biased region" description="Basic and acidic residues" evidence="9">
    <location>
        <begin position="1292"/>
        <end position="1307"/>
    </location>
</feature>
<keyword evidence="3" id="KW-0677">Repeat</keyword>
<feature type="region of interest" description="Disordered" evidence="9">
    <location>
        <begin position="1"/>
        <end position="164"/>
    </location>
</feature>
<evidence type="ECO:0000256" key="6">
    <source>
        <dbReference type="ARBA" id="ARBA00023004"/>
    </source>
</evidence>
<dbReference type="EMBL" id="GL629782">
    <property type="protein sequence ID" value="EFX02285.1"/>
    <property type="molecule type" value="Genomic_DNA"/>
</dbReference>
<evidence type="ECO:0000256" key="2">
    <source>
        <dbReference type="ARBA" id="ARBA00022723"/>
    </source>
</evidence>
<dbReference type="Pfam" id="PF02373">
    <property type="entry name" value="JmjC"/>
    <property type="match status" value="1"/>
</dbReference>
<reference evidence="14 15" key="1">
    <citation type="journal article" date="2011" name="Proc. Natl. Acad. Sci. U.S.A.">
        <title>Genome and transcriptome analyses of the mountain pine beetle-fungal symbiont Grosmannia clavigera, a lodgepole pine pathogen.</title>
        <authorList>
            <person name="DiGuistini S."/>
            <person name="Wang Y."/>
            <person name="Liao N.Y."/>
            <person name="Taylor G."/>
            <person name="Tanguay P."/>
            <person name="Feau N."/>
            <person name="Henrissat B."/>
            <person name="Chan S.K."/>
            <person name="Hesse-Orce U."/>
            <person name="Alamouti S.M."/>
            <person name="Tsui C.K.M."/>
            <person name="Docking R.T."/>
            <person name="Levasseur A."/>
            <person name="Haridas S."/>
            <person name="Robertson G."/>
            <person name="Birol I."/>
            <person name="Holt R.A."/>
            <person name="Marra M.A."/>
            <person name="Hamelin R.C."/>
            <person name="Hirst M."/>
            <person name="Jones S.J.M."/>
            <person name="Bohlmann J."/>
            <person name="Breuil C."/>
        </authorList>
    </citation>
    <scope>NUCLEOTIDE SEQUENCE [LARGE SCALE GENOMIC DNA]</scope>
    <source>
        <strain evidence="15">kw1407 / UAMH 11150</strain>
    </source>
</reference>
<feature type="compositionally biased region" description="Polar residues" evidence="9">
    <location>
        <begin position="1544"/>
        <end position="1565"/>
    </location>
</feature>
<sequence>MMAIVPTLPGSGSSASGAGGGGGRSSSNNGGSTGSAGDRAASGAKSAAVGGSKSAGKSLARGASGANSLASGSSRASPAIGSSAGHPGSSSGSSKHKTAHTNACHGNSINTPLPPPPLSSMVSAALDLKSVERRGQPTASREPGRRKNRPHELEEAPTYRPTEEEWKDPMEYMRKITPEARSYGLCKIIPPDSWNPPFAIDTQRFHFQTRKQELNCVEGSTRMNLSYLEGLFKYHKNMGNNLTRLPYVDKKPLDLYQLKKAVDSRGGFDMVCKLKKWAEIGRDLGYSGKIMSSLSTSLKNSYQKWLCPYEDYLRKAKPGVHQQLEMENGGPFVPSPGASPLKRSTVNTPSSARGDSPVRQASDAFQVSLSRNTDGSDCDTPATSESTPPASASGGFTSLNAASRNGSPFTPTKNPADQRVAPTHPLKRQLSNGTPGSPGKEELGEEDEEGNGRRSKRLKKELLVPICRCFVLPNREYLEMIRAIREKCLVGDGQFGFEDGGIYSLKQFQEKASEFKQNYFQKNMPYDSANNCHRPVTEDDVEREFWRLVSSIDETVEVEYGADIHCTTHGSGFPTIEKNPDDPYSTDPWNLNLLPLHPESLFRYIKTDISGMTVPWVYVGMIFSTFCWHNEDHYAYSANYQHFGATKTWYGIPGEDAEKFEAAMKEAVPDLFETQPDLLFQLVTLLPPEKLKKAGVRVYAVDQRAGQFVVTFPQAYHAGFNHGFNFNEAVNFAPSDWEPYGLAGVERLQQFRRQPCFSHDELLWTAAEEVTSASTGPLTIQTAKWLAPAFERLYNREVTSRNIFMSRHQEMAHRCPLAENENSAKTESLATNCPLESVVDDAKVAEEEYQCSHCKAFTYLSRFKCVKTGKVLCLQHAGFHHCCQARETSRFFGEAHILTYRKSLDEMSAIYKKVSEKSQQPQAWEDKYEKLLDEDATPSLKTLRALLNEGERIPYELASLPMLREFVDRCNKWVEEATTYIVRKQQNRRKNEKTWPGGSRKSISGSSAEVDDKERDSRNISNIYRLLSEASQIGFDCPEILLLQQRADAIKIFQEDAHRALSHASSQTVDTIEKLLDEGHSFNVDVLEVENLTRFLDELKWTQKAETSRGVYMTLEDVLKLVEEGQRLEISPYNDLMTYFDERAVAGKQWERTAKELLGAESVHYVQLEALSKQATSGTIPVSEATLVAIDQMLHKLRDAQRQITDLNTRSHDSEYRNRPRYSEVVSLMTKIEELQAKPGGTLDLEKEQKRNEDWIRKGKRVFGKTNAPLYIFKSHLEYVLDRNNDCFDTVYDKPRTPTEPASREPSPDSTSPQKKNSRSRTVYCICRRVEAGMMIECEVCHEWYHGKCLKIARGKVKEDDKYTCPICDWRLKIPRDAARPDLASLISLFNDIPNLPFQPEEEQILEDIIQGAMEFHDKIEPYLDPARESEIDVDILRYYLRKIEGAEILLTHETNFFRQALHKRVPIALEAPPMIEESKSTRKPRPTKLQKMMAQFQVDDPEDLPERVRLRANSTRRRMLNAADTTTTAFRASGPIGPLALGSPSQSQEQNSSLATLRRNNATTSSPSHAAAAAFDSHSHGRVLSSASNGDRRTGPFPMQLDRGYGTHSKADSSISGPPTSEQSGEISRLLSSHEDSVLKERLLRGDFGTADIKALPEKDKESVFELLLRNAEGSRRARELFGRGEDGRSGADDDSADRMDVDKAEQETFGTGDDKKGGIGKAESVAKAVAANLSAGFAEKESEAGGK</sequence>
<feature type="domain" description="JmjC" evidence="13">
    <location>
        <begin position="583"/>
        <end position="749"/>
    </location>
</feature>
<dbReference type="eggNOG" id="KOG1246">
    <property type="taxonomic scope" value="Eukaryota"/>
</dbReference>
<dbReference type="FunCoup" id="F0XJN4">
    <property type="interactions" value="301"/>
</dbReference>
<dbReference type="InParanoid" id="F0XJN4"/>
<evidence type="ECO:0000256" key="8">
    <source>
        <dbReference type="PROSITE-ProRule" id="PRU00146"/>
    </source>
</evidence>
<feature type="compositionally biased region" description="Low complexity" evidence="9">
    <location>
        <begin position="25"/>
        <end position="93"/>
    </location>
</feature>
<gene>
    <name evidence="14" type="ORF">CMQ_2334</name>
</gene>
<evidence type="ECO:0000259" key="13">
    <source>
        <dbReference type="PROSITE" id="PS51184"/>
    </source>
</evidence>
<dbReference type="GO" id="GO:0005634">
    <property type="term" value="C:nucleus"/>
    <property type="evidence" value="ECO:0007669"/>
    <property type="project" value="UniProtKB-SubCell"/>
</dbReference>
<feature type="compositionally biased region" description="Low complexity" evidence="9">
    <location>
        <begin position="1566"/>
        <end position="1577"/>
    </location>
</feature>
<dbReference type="SMART" id="SM00545">
    <property type="entry name" value="JmjN"/>
    <property type="match status" value="1"/>
</dbReference>
<evidence type="ECO:0000256" key="3">
    <source>
        <dbReference type="ARBA" id="ARBA00022737"/>
    </source>
</evidence>
<dbReference type="PANTHER" id="PTHR10694">
    <property type="entry name" value="LYSINE-SPECIFIC DEMETHYLASE"/>
    <property type="match status" value="1"/>
</dbReference>
<feature type="compositionally biased region" description="Polar residues" evidence="9">
    <location>
        <begin position="363"/>
        <end position="375"/>
    </location>
</feature>
<dbReference type="Proteomes" id="UP000007796">
    <property type="component" value="Unassembled WGS sequence"/>
</dbReference>
<feature type="compositionally biased region" description="Basic and acidic residues" evidence="9">
    <location>
        <begin position="1681"/>
        <end position="1719"/>
    </location>
</feature>
<keyword evidence="15" id="KW-1185">Reference proteome</keyword>
<evidence type="ECO:0000313" key="14">
    <source>
        <dbReference type="EMBL" id="EFX02285.1"/>
    </source>
</evidence>
<feature type="domain" description="JmjN" evidence="12">
    <location>
        <begin position="156"/>
        <end position="197"/>
    </location>
</feature>
<feature type="region of interest" description="Disordered" evidence="9">
    <location>
        <begin position="1292"/>
        <end position="1317"/>
    </location>
</feature>
<dbReference type="SMART" id="SM00501">
    <property type="entry name" value="BRIGHT"/>
    <property type="match status" value="1"/>
</dbReference>
<dbReference type="SUPFAM" id="SSF51197">
    <property type="entry name" value="Clavaminate synthase-like"/>
    <property type="match status" value="1"/>
</dbReference>
<dbReference type="InterPro" id="IPR019787">
    <property type="entry name" value="Znf_PHD-finger"/>
</dbReference>
<dbReference type="OrthoDB" id="1678912at2759"/>
<dbReference type="FunFam" id="3.30.40.10:FF:000322">
    <property type="entry name" value="PHD transcription factor (Rum1)"/>
    <property type="match status" value="1"/>
</dbReference>
<dbReference type="InterPro" id="IPR004198">
    <property type="entry name" value="Znf_C5HC2"/>
</dbReference>
<evidence type="ECO:0000259" key="11">
    <source>
        <dbReference type="PROSITE" id="PS51011"/>
    </source>
</evidence>
<protein>
    <submittedName>
        <fullName evidence="14">Phd transcription factor</fullName>
    </submittedName>
</protein>
<dbReference type="InterPro" id="IPR019786">
    <property type="entry name" value="Zinc_finger_PHD-type_CS"/>
</dbReference>
<dbReference type="InterPro" id="IPR011011">
    <property type="entry name" value="Znf_FYVE_PHD"/>
</dbReference>
<dbReference type="SMART" id="SM01014">
    <property type="entry name" value="ARID"/>
    <property type="match status" value="1"/>
</dbReference>
<feature type="compositionally biased region" description="Low complexity" evidence="9">
    <location>
        <begin position="380"/>
        <end position="393"/>
    </location>
</feature>
<dbReference type="Pfam" id="PF08429">
    <property type="entry name" value="PLU-1"/>
    <property type="match status" value="1"/>
</dbReference>
<dbReference type="Pfam" id="PF00628">
    <property type="entry name" value="PHD"/>
    <property type="match status" value="1"/>
</dbReference>
<dbReference type="Gene3D" id="1.10.150.60">
    <property type="entry name" value="ARID DNA-binding domain"/>
    <property type="match status" value="1"/>
</dbReference>
<dbReference type="GO" id="GO:0000785">
    <property type="term" value="C:chromatin"/>
    <property type="evidence" value="ECO:0007669"/>
    <property type="project" value="TreeGrafter"/>
</dbReference>
<evidence type="ECO:0000256" key="4">
    <source>
        <dbReference type="ARBA" id="ARBA00022771"/>
    </source>
</evidence>
<feature type="domain" description="PHD-type" evidence="10">
    <location>
        <begin position="1322"/>
        <end position="1371"/>
    </location>
</feature>
<dbReference type="PROSITE" id="PS01359">
    <property type="entry name" value="ZF_PHD_1"/>
    <property type="match status" value="1"/>
</dbReference>
<dbReference type="FunFam" id="2.60.120.650:FF:000014">
    <property type="entry name" value="PHD transcription factor (Rum1)"/>
    <property type="match status" value="1"/>
</dbReference>
<dbReference type="InterPro" id="IPR013083">
    <property type="entry name" value="Znf_RING/FYVE/PHD"/>
</dbReference>
<dbReference type="PROSITE" id="PS51184">
    <property type="entry name" value="JMJC"/>
    <property type="match status" value="1"/>
</dbReference>
<dbReference type="InterPro" id="IPR013637">
    <property type="entry name" value="Lys_sp_deMease-like_dom"/>
</dbReference>
<dbReference type="HOGENOM" id="CLU_000991_0_0_1"/>
<name>F0XJN4_GROCL</name>
<organism evidence="15">
    <name type="scientific">Grosmannia clavigera (strain kw1407 / UAMH 11150)</name>
    <name type="common">Blue stain fungus</name>
    <name type="synonym">Graphiocladiella clavigera</name>
    <dbReference type="NCBI Taxonomy" id="655863"/>
    <lineage>
        <taxon>Eukaryota</taxon>
        <taxon>Fungi</taxon>
        <taxon>Dikarya</taxon>
        <taxon>Ascomycota</taxon>
        <taxon>Pezizomycotina</taxon>
        <taxon>Sordariomycetes</taxon>
        <taxon>Sordariomycetidae</taxon>
        <taxon>Ophiostomatales</taxon>
        <taxon>Ophiostomataceae</taxon>
        <taxon>Leptographium</taxon>
    </lineage>
</organism>
<dbReference type="SMART" id="SM00249">
    <property type="entry name" value="PHD"/>
    <property type="match status" value="1"/>
</dbReference>
<dbReference type="PROSITE" id="PS51183">
    <property type="entry name" value="JMJN"/>
    <property type="match status" value="1"/>
</dbReference>
<dbReference type="STRING" id="655863.F0XJN4"/>
<dbReference type="InterPro" id="IPR003347">
    <property type="entry name" value="JmjC_dom"/>
</dbReference>
<accession>F0XJN4</accession>
<keyword evidence="2" id="KW-0479">Metal-binding</keyword>
<dbReference type="RefSeq" id="XP_014171767.1">
    <property type="nucleotide sequence ID" value="XM_014316292.1"/>
</dbReference>
<dbReference type="PROSITE" id="PS51011">
    <property type="entry name" value="ARID"/>
    <property type="match status" value="1"/>
</dbReference>
<dbReference type="Pfam" id="PF02375">
    <property type="entry name" value="JmjN"/>
    <property type="match status" value="1"/>
</dbReference>
<dbReference type="GeneID" id="25975312"/>
<evidence type="ECO:0000256" key="9">
    <source>
        <dbReference type="SAM" id="MobiDB-lite"/>
    </source>
</evidence>
<keyword evidence="4 8" id="KW-0863">Zinc-finger</keyword>
<feature type="compositionally biased region" description="Polar residues" evidence="9">
    <location>
        <begin position="394"/>
        <end position="415"/>
    </location>
</feature>
<dbReference type="InterPro" id="IPR003349">
    <property type="entry name" value="JmjN"/>
</dbReference>
<dbReference type="GO" id="GO:0008270">
    <property type="term" value="F:zinc ion binding"/>
    <property type="evidence" value="ECO:0007669"/>
    <property type="project" value="UniProtKB-KW"/>
</dbReference>
<dbReference type="CDD" id="cd16100">
    <property type="entry name" value="ARID"/>
    <property type="match status" value="1"/>
</dbReference>
<feature type="region of interest" description="Disordered" evidence="9">
    <location>
        <begin position="985"/>
        <end position="1014"/>
    </location>
</feature>
<feature type="compositionally biased region" description="Polar residues" evidence="9">
    <location>
        <begin position="1613"/>
        <end position="1627"/>
    </location>
</feature>
<dbReference type="FunFam" id="1.10.150.60:FF:000010">
    <property type="entry name" value="PHD transcription factor (Rum1)"/>
    <property type="match status" value="1"/>
</dbReference>
<evidence type="ECO:0000259" key="12">
    <source>
        <dbReference type="PROSITE" id="PS51183"/>
    </source>
</evidence>
<feature type="compositionally biased region" description="Basic and acidic residues" evidence="9">
    <location>
        <begin position="142"/>
        <end position="154"/>
    </location>
</feature>
<evidence type="ECO:0000313" key="15">
    <source>
        <dbReference type="Proteomes" id="UP000007796"/>
    </source>
</evidence>
<dbReference type="Pfam" id="PF02928">
    <property type="entry name" value="zf-C5HC2"/>
    <property type="match status" value="1"/>
</dbReference>
<evidence type="ECO:0000259" key="10">
    <source>
        <dbReference type="PROSITE" id="PS50016"/>
    </source>
</evidence>
<keyword evidence="7" id="KW-0539">Nucleus</keyword>
<dbReference type="SMART" id="SM00558">
    <property type="entry name" value="JmjC"/>
    <property type="match status" value="1"/>
</dbReference>